<dbReference type="InterPro" id="IPR050832">
    <property type="entry name" value="Bact_Acetyltransf"/>
</dbReference>
<keyword evidence="2" id="KW-0012">Acyltransferase</keyword>
<feature type="domain" description="N-acetyltransferase" evidence="3">
    <location>
        <begin position="2"/>
        <end position="168"/>
    </location>
</feature>
<dbReference type="RefSeq" id="WP_169102331.1">
    <property type="nucleotide sequence ID" value="NZ_JABBVZ010000100.1"/>
</dbReference>
<sequence length="173" mass="19905">MATIRDLSEADILLYRDLQQDLDQETPFMLFEPGEAPADAAFWEARLKPFLTEPRHHFWVAEDQGQLVGFLRLVGNRPRRLQHTALVVMGIRQSYWGQGLGTRLMETAIDWAKEQGLSRLELTVVADNWRALALYLKMGFQVEGFRRRSLRMADGTYREEYSMAKLLGKGVSS</sequence>
<dbReference type="PANTHER" id="PTHR43877">
    <property type="entry name" value="AMINOALKYLPHOSPHONATE N-ACETYLTRANSFERASE-RELATED-RELATED"/>
    <property type="match status" value="1"/>
</dbReference>
<dbReference type="PROSITE" id="PS51186">
    <property type="entry name" value="GNAT"/>
    <property type="match status" value="1"/>
</dbReference>
<evidence type="ECO:0000313" key="4">
    <source>
        <dbReference type="EMBL" id="NMP24314.1"/>
    </source>
</evidence>
<keyword evidence="1 4" id="KW-0808">Transferase</keyword>
<reference evidence="4 5" key="1">
    <citation type="submission" date="2020-04" db="EMBL/GenBank/DDBJ databases">
        <authorList>
            <person name="Zhang R."/>
            <person name="Schippers A."/>
        </authorList>
    </citation>
    <scope>NUCLEOTIDE SEQUENCE [LARGE SCALE GENOMIC DNA]</scope>
    <source>
        <strain evidence="4 5">DSM 109850</strain>
    </source>
</reference>
<dbReference type="AlphaFoldDB" id="A0A7Y0L6P2"/>
<dbReference type="SUPFAM" id="SSF55729">
    <property type="entry name" value="Acyl-CoA N-acyltransferases (Nat)"/>
    <property type="match status" value="1"/>
</dbReference>
<evidence type="ECO:0000313" key="5">
    <source>
        <dbReference type="Proteomes" id="UP000533476"/>
    </source>
</evidence>
<protein>
    <submittedName>
        <fullName evidence="4">GNAT family N-acetyltransferase</fullName>
    </submittedName>
</protein>
<proteinExistence type="predicted"/>
<dbReference type="PANTHER" id="PTHR43877:SF2">
    <property type="entry name" value="AMINOALKYLPHOSPHONATE N-ACETYLTRANSFERASE-RELATED"/>
    <property type="match status" value="1"/>
</dbReference>
<dbReference type="InterPro" id="IPR016181">
    <property type="entry name" value="Acyl_CoA_acyltransferase"/>
</dbReference>
<organism evidence="4 5">
    <name type="scientific">Sulfobacillus harzensis</name>
    <dbReference type="NCBI Taxonomy" id="2729629"/>
    <lineage>
        <taxon>Bacteria</taxon>
        <taxon>Bacillati</taxon>
        <taxon>Bacillota</taxon>
        <taxon>Clostridia</taxon>
        <taxon>Eubacteriales</taxon>
        <taxon>Clostridiales Family XVII. Incertae Sedis</taxon>
        <taxon>Sulfobacillus</taxon>
    </lineage>
</organism>
<evidence type="ECO:0000259" key="3">
    <source>
        <dbReference type="PROSITE" id="PS51186"/>
    </source>
</evidence>
<dbReference type="EMBL" id="JABBVZ010000100">
    <property type="protein sequence ID" value="NMP24314.1"/>
    <property type="molecule type" value="Genomic_DNA"/>
</dbReference>
<name>A0A7Y0L6P2_9FIRM</name>
<accession>A0A7Y0L6P2</accession>
<evidence type="ECO:0000256" key="1">
    <source>
        <dbReference type="ARBA" id="ARBA00022679"/>
    </source>
</evidence>
<dbReference type="CDD" id="cd04301">
    <property type="entry name" value="NAT_SF"/>
    <property type="match status" value="1"/>
</dbReference>
<dbReference type="Gene3D" id="3.40.630.30">
    <property type="match status" value="1"/>
</dbReference>
<dbReference type="GO" id="GO:0016747">
    <property type="term" value="F:acyltransferase activity, transferring groups other than amino-acyl groups"/>
    <property type="evidence" value="ECO:0007669"/>
    <property type="project" value="InterPro"/>
</dbReference>
<dbReference type="Pfam" id="PF00583">
    <property type="entry name" value="Acetyltransf_1"/>
    <property type="match status" value="1"/>
</dbReference>
<dbReference type="Proteomes" id="UP000533476">
    <property type="component" value="Unassembled WGS sequence"/>
</dbReference>
<keyword evidence="5" id="KW-1185">Reference proteome</keyword>
<dbReference type="InterPro" id="IPR000182">
    <property type="entry name" value="GNAT_dom"/>
</dbReference>
<evidence type="ECO:0000256" key="2">
    <source>
        <dbReference type="ARBA" id="ARBA00023315"/>
    </source>
</evidence>
<gene>
    <name evidence="4" type="ORF">HIJ39_18440</name>
</gene>
<comment type="caution">
    <text evidence="4">The sequence shown here is derived from an EMBL/GenBank/DDBJ whole genome shotgun (WGS) entry which is preliminary data.</text>
</comment>